<dbReference type="FunCoup" id="E9H191">
    <property type="interactions" value="75"/>
</dbReference>
<evidence type="ECO:0000256" key="6">
    <source>
        <dbReference type="RuleBase" id="RU003540"/>
    </source>
</evidence>
<comment type="similarity">
    <text evidence="1 6">Belongs to the annexin family.</text>
</comment>
<dbReference type="FunFam" id="1.10.220.10:FF:000004">
    <property type="entry name" value="Annexin"/>
    <property type="match status" value="1"/>
</dbReference>
<dbReference type="InterPro" id="IPR018252">
    <property type="entry name" value="Annexin_repeat_CS"/>
</dbReference>
<evidence type="ECO:0000256" key="1">
    <source>
        <dbReference type="ARBA" id="ARBA00007831"/>
    </source>
</evidence>
<dbReference type="eggNOG" id="KOG0819">
    <property type="taxonomic scope" value="Eukaryota"/>
</dbReference>
<dbReference type="Pfam" id="PF00191">
    <property type="entry name" value="Annexin"/>
    <property type="match status" value="4"/>
</dbReference>
<dbReference type="GO" id="GO:0005544">
    <property type="term" value="F:calcium-dependent phospholipid binding"/>
    <property type="evidence" value="ECO:0000318"/>
    <property type="project" value="GO_Central"/>
</dbReference>
<dbReference type="EMBL" id="GL732583">
    <property type="protein sequence ID" value="EFX74402.1"/>
    <property type="molecule type" value="Genomic_DNA"/>
</dbReference>
<dbReference type="InterPro" id="IPR001464">
    <property type="entry name" value="Annexin"/>
</dbReference>
<keyword evidence="4 6" id="KW-0041">Annexin</keyword>
<evidence type="ECO:0000256" key="5">
    <source>
        <dbReference type="ARBA" id="ARBA00023302"/>
    </source>
</evidence>
<evidence type="ECO:0000256" key="3">
    <source>
        <dbReference type="ARBA" id="ARBA00022837"/>
    </source>
</evidence>
<comment type="domain">
    <text evidence="6">A pair of annexin repeats may form one binding site for calcium and phospholipid.</text>
</comment>
<keyword evidence="8" id="KW-1185">Reference proteome</keyword>
<dbReference type="HOGENOM" id="CLU_025300_0_0_1"/>
<dbReference type="FunFam" id="1.10.220.10:FF:000002">
    <property type="entry name" value="Annexin"/>
    <property type="match status" value="1"/>
</dbReference>
<dbReference type="InParanoid" id="E9H191"/>
<dbReference type="GO" id="GO:0005886">
    <property type="term" value="C:plasma membrane"/>
    <property type="evidence" value="ECO:0000318"/>
    <property type="project" value="GO_Central"/>
</dbReference>
<dbReference type="GO" id="GO:0005737">
    <property type="term" value="C:cytoplasm"/>
    <property type="evidence" value="ECO:0000318"/>
    <property type="project" value="GO_Central"/>
</dbReference>
<proteinExistence type="inferred from homology"/>
<dbReference type="SUPFAM" id="SSF47874">
    <property type="entry name" value="Annexin"/>
    <property type="match status" value="1"/>
</dbReference>
<dbReference type="GO" id="GO:0001786">
    <property type="term" value="F:phosphatidylserine binding"/>
    <property type="evidence" value="ECO:0000318"/>
    <property type="project" value="GO_Central"/>
</dbReference>
<dbReference type="KEGG" id="dpx:DAPPUDRAFT_215008"/>
<dbReference type="Gene3D" id="1.10.220.10">
    <property type="entry name" value="Annexin"/>
    <property type="match status" value="4"/>
</dbReference>
<dbReference type="InterPro" id="IPR037104">
    <property type="entry name" value="Annexin_sf"/>
</dbReference>
<protein>
    <recommendedName>
        <fullName evidence="6">Annexin</fullName>
    </recommendedName>
</protein>
<dbReference type="GO" id="GO:0005509">
    <property type="term" value="F:calcium ion binding"/>
    <property type="evidence" value="ECO:0007669"/>
    <property type="project" value="InterPro"/>
</dbReference>
<dbReference type="AlphaFoldDB" id="E9H191"/>
<gene>
    <name evidence="7" type="ORF">DAPPUDRAFT_215008</name>
</gene>
<evidence type="ECO:0000313" key="7">
    <source>
        <dbReference type="EMBL" id="EFX74402.1"/>
    </source>
</evidence>
<dbReference type="GO" id="GO:0012506">
    <property type="term" value="C:vesicle membrane"/>
    <property type="evidence" value="ECO:0000318"/>
    <property type="project" value="GO_Central"/>
</dbReference>
<dbReference type="FunFam" id="1.10.220.10:FF:000001">
    <property type="entry name" value="Annexin"/>
    <property type="match status" value="1"/>
</dbReference>
<evidence type="ECO:0000256" key="4">
    <source>
        <dbReference type="ARBA" id="ARBA00023216"/>
    </source>
</evidence>
<dbReference type="Proteomes" id="UP000000305">
    <property type="component" value="Unassembled WGS sequence"/>
</dbReference>
<keyword evidence="3 6" id="KW-0106">Calcium</keyword>
<reference evidence="7 8" key="1">
    <citation type="journal article" date="2011" name="Science">
        <title>The ecoresponsive genome of Daphnia pulex.</title>
        <authorList>
            <person name="Colbourne J.K."/>
            <person name="Pfrender M.E."/>
            <person name="Gilbert D."/>
            <person name="Thomas W.K."/>
            <person name="Tucker A."/>
            <person name="Oakley T.H."/>
            <person name="Tokishita S."/>
            <person name="Aerts A."/>
            <person name="Arnold G.J."/>
            <person name="Basu M.K."/>
            <person name="Bauer D.J."/>
            <person name="Caceres C.E."/>
            <person name="Carmel L."/>
            <person name="Casola C."/>
            <person name="Choi J.H."/>
            <person name="Detter J.C."/>
            <person name="Dong Q."/>
            <person name="Dusheyko S."/>
            <person name="Eads B.D."/>
            <person name="Frohlich T."/>
            <person name="Geiler-Samerotte K.A."/>
            <person name="Gerlach D."/>
            <person name="Hatcher P."/>
            <person name="Jogdeo S."/>
            <person name="Krijgsveld J."/>
            <person name="Kriventseva E.V."/>
            <person name="Kultz D."/>
            <person name="Laforsch C."/>
            <person name="Lindquist E."/>
            <person name="Lopez J."/>
            <person name="Manak J.R."/>
            <person name="Muller J."/>
            <person name="Pangilinan J."/>
            <person name="Patwardhan R.P."/>
            <person name="Pitluck S."/>
            <person name="Pritham E.J."/>
            <person name="Rechtsteiner A."/>
            <person name="Rho M."/>
            <person name="Rogozin I.B."/>
            <person name="Sakarya O."/>
            <person name="Salamov A."/>
            <person name="Schaack S."/>
            <person name="Shapiro H."/>
            <person name="Shiga Y."/>
            <person name="Skalitzky C."/>
            <person name="Smith Z."/>
            <person name="Souvorov A."/>
            <person name="Sung W."/>
            <person name="Tang Z."/>
            <person name="Tsuchiya D."/>
            <person name="Tu H."/>
            <person name="Vos H."/>
            <person name="Wang M."/>
            <person name="Wolf Y.I."/>
            <person name="Yamagata H."/>
            <person name="Yamada T."/>
            <person name="Ye Y."/>
            <person name="Shaw J.R."/>
            <person name="Andrews J."/>
            <person name="Crease T.J."/>
            <person name="Tang H."/>
            <person name="Lucas S.M."/>
            <person name="Robertson H.M."/>
            <person name="Bork P."/>
            <person name="Koonin E.V."/>
            <person name="Zdobnov E.M."/>
            <person name="Grigoriev I.V."/>
            <person name="Lynch M."/>
            <person name="Boore J.L."/>
        </authorList>
    </citation>
    <scope>NUCLEOTIDE SEQUENCE [LARGE SCALE GENOMIC DNA]</scope>
</reference>
<dbReference type="PROSITE" id="PS00223">
    <property type="entry name" value="ANNEXIN_1"/>
    <property type="match status" value="1"/>
</dbReference>
<keyword evidence="2 6" id="KW-0677">Repeat</keyword>
<dbReference type="PRINTS" id="PR00196">
    <property type="entry name" value="ANNEXIN"/>
</dbReference>
<dbReference type="InterPro" id="IPR018502">
    <property type="entry name" value="Annexin_repeat"/>
</dbReference>
<dbReference type="PANTHER" id="PTHR10502:SF177">
    <property type="entry name" value="ANNEXIN B10"/>
    <property type="match status" value="1"/>
</dbReference>
<dbReference type="OMA" id="WAGENND"/>
<dbReference type="PROSITE" id="PS51897">
    <property type="entry name" value="ANNEXIN_2"/>
    <property type="match status" value="4"/>
</dbReference>
<evidence type="ECO:0000256" key="2">
    <source>
        <dbReference type="ARBA" id="ARBA00022737"/>
    </source>
</evidence>
<organism evidence="7 8">
    <name type="scientific">Daphnia pulex</name>
    <name type="common">Water flea</name>
    <dbReference type="NCBI Taxonomy" id="6669"/>
    <lineage>
        <taxon>Eukaryota</taxon>
        <taxon>Metazoa</taxon>
        <taxon>Ecdysozoa</taxon>
        <taxon>Arthropoda</taxon>
        <taxon>Crustacea</taxon>
        <taxon>Branchiopoda</taxon>
        <taxon>Diplostraca</taxon>
        <taxon>Cladocera</taxon>
        <taxon>Anomopoda</taxon>
        <taxon>Daphniidae</taxon>
        <taxon>Daphnia</taxon>
    </lineage>
</organism>
<dbReference type="OrthoDB" id="37886at2759"/>
<name>E9H191_DAPPU</name>
<keyword evidence="5 6" id="KW-0111">Calcium/phospholipid-binding</keyword>
<evidence type="ECO:0000313" key="8">
    <source>
        <dbReference type="Proteomes" id="UP000000305"/>
    </source>
</evidence>
<sequence>MSLTWAGENNDYTKELPTVLPEAEFNAMTDAQTLRAAMKGFGTNEEAIIDILCYRSNAQRQSISKAFTLQFNRDLIADFKSELSGNFKKLILSLMMPPEVHCAKLLNKAMKGVGTNEDVLVEVFFSRPYDDIARIALAYECLYNTPLEKDVREDTSGPFQQLLLNALQRKSDQTSGHGDFAYDPVKAQEDARNLYTAGEGRIGTDENVFVDVFGFAAQCRRQTSEMFKMYKKISGKTIEQALKSEMSGDLLHGLKDIVEIVHNRPAFFAHRLELAMKGLGTNDNALIRIIVDRSEIDLVNIKSEYERIYCKTLLSSVQSETSGDYRRALICLIKTADD</sequence>
<dbReference type="GO" id="GO:0005634">
    <property type="term" value="C:nucleus"/>
    <property type="evidence" value="ECO:0000318"/>
    <property type="project" value="GO_Central"/>
</dbReference>
<accession>E9H191</accession>
<dbReference type="SMART" id="SM00335">
    <property type="entry name" value="ANX"/>
    <property type="match status" value="4"/>
</dbReference>
<dbReference type="PANTHER" id="PTHR10502">
    <property type="entry name" value="ANNEXIN"/>
    <property type="match status" value="1"/>
</dbReference>
<dbReference type="STRING" id="6669.E9H191"/>